<evidence type="ECO:0000313" key="4">
    <source>
        <dbReference type="Proteomes" id="UP000887228"/>
    </source>
</evidence>
<accession>A0AA37CF37</accession>
<dbReference type="Proteomes" id="UP000887228">
    <property type="component" value="Unassembled WGS sequence"/>
</dbReference>
<sequence>MAVLQFLPADTPASQSRAKIDVARLQRALASGDHELPNGLSIEQMRERILAVASQAKR</sequence>
<protein>
    <submittedName>
        <fullName evidence="1">Uncharacterized protein</fullName>
    </submittedName>
</protein>
<evidence type="ECO:0000313" key="3">
    <source>
        <dbReference type="Proteomes" id="UP000887212"/>
    </source>
</evidence>
<proteinExistence type="predicted"/>
<organism evidence="1 3">
    <name type="scientific">Aquipseudomonas alcaligenes</name>
    <name type="common">Pseudomonas alcaligenes</name>
    <dbReference type="NCBI Taxonomy" id="43263"/>
    <lineage>
        <taxon>Bacteria</taxon>
        <taxon>Pseudomonadati</taxon>
        <taxon>Pseudomonadota</taxon>
        <taxon>Gammaproteobacteria</taxon>
        <taxon>Pseudomonadales</taxon>
        <taxon>Pseudomonadaceae</taxon>
        <taxon>Aquipseudomonas</taxon>
    </lineage>
</organism>
<name>A0AA37CF37_AQUAC</name>
<evidence type="ECO:0000313" key="2">
    <source>
        <dbReference type="EMBL" id="GIZ91659.1"/>
    </source>
</evidence>
<comment type="caution">
    <text evidence="1">The sequence shown here is derived from an EMBL/GenBank/DDBJ whole genome shotgun (WGS) entry which is preliminary data.</text>
</comment>
<dbReference type="EMBL" id="BPMT01000002">
    <property type="protein sequence ID" value="GIZ91659.1"/>
    <property type="molecule type" value="Genomic_DNA"/>
</dbReference>
<reference evidence="1 4" key="1">
    <citation type="submission" date="2021-07" db="EMBL/GenBank/DDBJ databases">
        <title>Whole genome sequencing of carbapenem-resistant Pseudomonas spp. isolated in Japan.</title>
        <authorList>
            <person name="Suzuki M."/>
            <person name="Maehana S."/>
            <person name="Kitasato H."/>
        </authorList>
    </citation>
    <scope>NUCLEOTIDE SEQUENCE</scope>
    <source>
        <strain evidence="1">KAM435</strain>
        <strain evidence="2 4">KAM436</strain>
    </source>
</reference>
<dbReference type="Proteomes" id="UP000887212">
    <property type="component" value="Unassembled WGS sequence"/>
</dbReference>
<gene>
    <name evidence="1" type="ORF">KAM435_08610</name>
    <name evidence="2" type="ORF">KAM436_06270</name>
</gene>
<dbReference type="AlphaFoldDB" id="A0AA37CF37"/>
<evidence type="ECO:0000313" key="1">
    <source>
        <dbReference type="EMBL" id="GIZ87534.1"/>
    </source>
</evidence>
<dbReference type="EMBL" id="BPMS01000002">
    <property type="protein sequence ID" value="GIZ87534.1"/>
    <property type="molecule type" value="Genomic_DNA"/>
</dbReference>